<keyword evidence="13" id="KW-1185">Reference proteome</keyword>
<evidence type="ECO:0000256" key="2">
    <source>
        <dbReference type="ARBA" id="ARBA00001966"/>
    </source>
</evidence>
<keyword evidence="4" id="KW-0285">Flavoprotein</keyword>
<dbReference type="GO" id="GO:0046872">
    <property type="term" value="F:metal ion binding"/>
    <property type="evidence" value="ECO:0007669"/>
    <property type="project" value="UniProtKB-KW"/>
</dbReference>
<proteinExistence type="inferred from homology"/>
<feature type="domain" description="NADH:flavin oxidoreductase/NADH oxidase N-terminal" evidence="10">
    <location>
        <begin position="7"/>
        <end position="172"/>
    </location>
</feature>
<dbReference type="Gene3D" id="3.40.50.720">
    <property type="entry name" value="NAD(P)-binding Rossmann-like Domain"/>
    <property type="match status" value="1"/>
</dbReference>
<gene>
    <name evidence="12" type="ORF">DYB32_000026</name>
</gene>
<dbReference type="InterPro" id="IPR023753">
    <property type="entry name" value="FAD/NAD-binding_dom"/>
</dbReference>
<dbReference type="PRINTS" id="PR00469">
    <property type="entry name" value="PNDRDTASEII"/>
</dbReference>
<sequence length="684" mass="74262">VSKYPHLLTPLDLGYTTLKNRVLMGSMHTGLEEGHSLTKLAAFFTERARGDVGLIVTGGVAPNRAGRVSPLAGKMTTSSEINRHKEVTQAVHDNGGKIAMQILHSGRYGYHPFTVAPSPIKAPIGWFTPKELSHGGIQSTIKDYVQCAVNAREAGYDGVEVMGSEGYLINQVSTALFKSIAMINLMSDSAAVHQIVELAKEIEAAGATLLNTGIGWHEARVPTIATSVPRGGFSWVTGKLMGEVNIPLITTNRINTPEVAEDILSKKHADMVSMARPFLADPEFVKKAKEGRADEINTCIGCNQACLDHTFKGITASCLVNPRACYETDLNYRPTQHKLKLAVVGAGPAGLACASVAAMRGHDVTLFDKHDEIGGQFNLAKKIPGKEEFYETLRYFGTNLADLMESKIMVIVAKQLDKHEVKVKLGHTVSAQDLIDAKFDRVVMATGITPRKLKIEGADTSSKVVSYIDVLNGTVTLGKRVAVVGAGGIGFDVAEFATHTGTSPSLDVDLYAKEWGIDRTMTSRGGLAPRHVHETERRVYLLQRKSTKHGKDLGKTTGWIHRLSLQHRNVEMIGGITYDKVDEKGLYITKGKTKEQMLLEVDHIVVCAGQVPLRELEPALQRSHVPVFRIGGSDEASELDAKRAINQGARLGAKIESASPGDPLGPVPTLSERATTYMMQYFQK</sequence>
<dbReference type="Pfam" id="PF00724">
    <property type="entry name" value="Oxidored_FMN"/>
    <property type="match status" value="2"/>
</dbReference>
<reference evidence="12 13" key="1">
    <citation type="submission" date="2018-08" db="EMBL/GenBank/DDBJ databases">
        <title>Aphanomyces genome sequencing and annotation.</title>
        <authorList>
            <person name="Minardi D."/>
            <person name="Oidtmann B."/>
            <person name="Van Der Giezen M."/>
            <person name="Studholme D.J."/>
        </authorList>
    </citation>
    <scope>NUCLEOTIDE SEQUENCE [LARGE SCALE GENOMIC DNA]</scope>
    <source>
        <strain evidence="12 13">NJM0002</strain>
    </source>
</reference>
<keyword evidence="6" id="KW-0479">Metal-binding</keyword>
<evidence type="ECO:0000256" key="3">
    <source>
        <dbReference type="ARBA" id="ARBA00011048"/>
    </source>
</evidence>
<dbReference type="Pfam" id="PF07992">
    <property type="entry name" value="Pyr_redox_2"/>
    <property type="match status" value="1"/>
</dbReference>
<dbReference type="GO" id="GO:0016491">
    <property type="term" value="F:oxidoreductase activity"/>
    <property type="evidence" value="ECO:0007669"/>
    <property type="project" value="UniProtKB-KW"/>
</dbReference>
<protein>
    <submittedName>
        <fullName evidence="12">Uncharacterized protein</fullName>
    </submittedName>
</protein>
<dbReference type="GO" id="GO:0051536">
    <property type="term" value="F:iron-sulfur cluster binding"/>
    <property type="evidence" value="ECO:0007669"/>
    <property type="project" value="UniProtKB-KW"/>
</dbReference>
<dbReference type="Proteomes" id="UP000285060">
    <property type="component" value="Unassembled WGS sequence"/>
</dbReference>
<evidence type="ECO:0000256" key="4">
    <source>
        <dbReference type="ARBA" id="ARBA00022630"/>
    </source>
</evidence>
<dbReference type="InterPro" id="IPR051793">
    <property type="entry name" value="NADH:flavin_oxidoreductase"/>
</dbReference>
<feature type="domain" description="NADH:flavin oxidoreductase/NADH oxidase N-terminal" evidence="10">
    <location>
        <begin position="193"/>
        <end position="295"/>
    </location>
</feature>
<dbReference type="Gene3D" id="3.20.20.70">
    <property type="entry name" value="Aldolase class I"/>
    <property type="match status" value="2"/>
</dbReference>
<dbReference type="PANTHER" id="PTHR42917:SF2">
    <property type="entry name" value="2,4-DIENOYL-COA REDUCTASE [(2E)-ENOYL-COA-PRODUCING]"/>
    <property type="match status" value="1"/>
</dbReference>
<dbReference type="SUPFAM" id="SSF51395">
    <property type="entry name" value="FMN-linked oxidoreductases"/>
    <property type="match status" value="1"/>
</dbReference>
<dbReference type="EMBL" id="QUSY01000001">
    <property type="protein sequence ID" value="RHY35528.1"/>
    <property type="molecule type" value="Genomic_DNA"/>
</dbReference>
<evidence type="ECO:0000256" key="6">
    <source>
        <dbReference type="ARBA" id="ARBA00022723"/>
    </source>
</evidence>
<keyword evidence="7" id="KW-0560">Oxidoreductase</keyword>
<evidence type="ECO:0000256" key="9">
    <source>
        <dbReference type="ARBA" id="ARBA00023014"/>
    </source>
</evidence>
<feature type="domain" description="FAD/NAD(P)-binding" evidence="11">
    <location>
        <begin position="340"/>
        <end position="626"/>
    </location>
</feature>
<organism evidence="12 13">
    <name type="scientific">Aphanomyces invadans</name>
    <dbReference type="NCBI Taxonomy" id="157072"/>
    <lineage>
        <taxon>Eukaryota</taxon>
        <taxon>Sar</taxon>
        <taxon>Stramenopiles</taxon>
        <taxon>Oomycota</taxon>
        <taxon>Saprolegniomycetes</taxon>
        <taxon>Saprolegniales</taxon>
        <taxon>Verrucalvaceae</taxon>
        <taxon>Aphanomyces</taxon>
    </lineage>
</organism>
<dbReference type="VEuPathDB" id="FungiDB:H310_04551"/>
<accession>A0A418BBD1</accession>
<evidence type="ECO:0000259" key="11">
    <source>
        <dbReference type="Pfam" id="PF07992"/>
    </source>
</evidence>
<keyword evidence="9" id="KW-0411">Iron-sulfur</keyword>
<dbReference type="InterPro" id="IPR001155">
    <property type="entry name" value="OxRdtase_FMN_N"/>
</dbReference>
<keyword evidence="8" id="KW-0408">Iron</keyword>
<dbReference type="SUPFAM" id="SSF51971">
    <property type="entry name" value="Nucleotide-binding domain"/>
    <property type="match status" value="1"/>
</dbReference>
<evidence type="ECO:0000256" key="8">
    <source>
        <dbReference type="ARBA" id="ARBA00023004"/>
    </source>
</evidence>
<dbReference type="PRINTS" id="PR00368">
    <property type="entry name" value="FADPNR"/>
</dbReference>
<evidence type="ECO:0000313" key="12">
    <source>
        <dbReference type="EMBL" id="RHY35528.1"/>
    </source>
</evidence>
<comment type="caution">
    <text evidence="12">The sequence shown here is derived from an EMBL/GenBank/DDBJ whole genome shotgun (WGS) entry which is preliminary data.</text>
</comment>
<name>A0A418BBD1_9STRA</name>
<evidence type="ECO:0000259" key="10">
    <source>
        <dbReference type="Pfam" id="PF00724"/>
    </source>
</evidence>
<dbReference type="Gene3D" id="3.50.50.60">
    <property type="entry name" value="FAD/NAD(P)-binding domain"/>
    <property type="match status" value="1"/>
</dbReference>
<dbReference type="AlphaFoldDB" id="A0A418BBD1"/>
<dbReference type="GO" id="GO:0010181">
    <property type="term" value="F:FMN binding"/>
    <property type="evidence" value="ECO:0007669"/>
    <property type="project" value="InterPro"/>
</dbReference>
<keyword evidence="5" id="KW-0288">FMN</keyword>
<dbReference type="PANTHER" id="PTHR42917">
    <property type="entry name" value="2,4-DIENOYL-COA REDUCTASE"/>
    <property type="match status" value="1"/>
</dbReference>
<evidence type="ECO:0000313" key="13">
    <source>
        <dbReference type="Proteomes" id="UP000285060"/>
    </source>
</evidence>
<comment type="cofactor">
    <cofactor evidence="2">
        <name>[4Fe-4S] cluster</name>
        <dbReference type="ChEBI" id="CHEBI:49883"/>
    </cofactor>
</comment>
<feature type="non-terminal residue" evidence="12">
    <location>
        <position position="1"/>
    </location>
</feature>
<comment type="similarity">
    <text evidence="3">In the N-terminal section; belongs to the NADH:flavin oxidoreductase/NADH oxidase family.</text>
</comment>
<evidence type="ECO:0000256" key="7">
    <source>
        <dbReference type="ARBA" id="ARBA00023002"/>
    </source>
</evidence>
<dbReference type="SUPFAM" id="SSF51905">
    <property type="entry name" value="FAD/NAD(P)-binding domain"/>
    <property type="match status" value="1"/>
</dbReference>
<comment type="cofactor">
    <cofactor evidence="1">
        <name>FMN</name>
        <dbReference type="ChEBI" id="CHEBI:58210"/>
    </cofactor>
</comment>
<evidence type="ECO:0000256" key="5">
    <source>
        <dbReference type="ARBA" id="ARBA00022643"/>
    </source>
</evidence>
<dbReference type="InterPro" id="IPR036188">
    <property type="entry name" value="FAD/NAD-bd_sf"/>
</dbReference>
<evidence type="ECO:0000256" key="1">
    <source>
        <dbReference type="ARBA" id="ARBA00001917"/>
    </source>
</evidence>
<dbReference type="InterPro" id="IPR013785">
    <property type="entry name" value="Aldolase_TIM"/>
</dbReference>
<dbReference type="CDD" id="cd02930">
    <property type="entry name" value="DCR_FMN"/>
    <property type="match status" value="1"/>
</dbReference>